<dbReference type="Gene3D" id="1.25.40.20">
    <property type="entry name" value="Ankyrin repeat-containing domain"/>
    <property type="match status" value="3"/>
</dbReference>
<comment type="caution">
    <text evidence="5">The sequence shown here is derived from an EMBL/GenBank/DDBJ whole genome shotgun (WGS) entry which is preliminary data.</text>
</comment>
<feature type="region of interest" description="Disordered" evidence="4">
    <location>
        <begin position="731"/>
        <end position="786"/>
    </location>
</feature>
<dbReference type="PROSITE" id="PS50088">
    <property type="entry name" value="ANK_REPEAT"/>
    <property type="match status" value="4"/>
</dbReference>
<proteinExistence type="predicted"/>
<sequence length="883" mass="99811">MQGDEFFFKTNALTFAVEEGDIRLVRILLDAGAELNRLDASFLLQRVLMSSMHEDTALELAQLFISHDTGVDIFPALIIAIAKCHNHLAMFFVKRASRTTAPEQLISYCVKTYCERRNRQLDFYDEPAFRLLKIDITLLHIAIVAGNTRMAEHFLSTTLAYTSLGPNKIWKDLLMVACFAGDRSIIDKLVMLKVDWDGTWPLNISPLVATAWNPDIEIARMIFQCGAFSSHDIAYRLPSSATPLPIHVAARSGNSDFVRWCINSLGMGLDVQFITKRPGYIMEPHIWFWLVPSKLTSPFQLALESGDTATIMLCQHAKLLGEELTQALRLGDEKLISELVLRERDITCADPYGKTLLEAAAEAGNYDMASLYFSSGGEYRSSALLKAVKAALISHDNSVILLLATNRPLGIIDKYEASAIVIAIQQQQLGILIILLGDNFLPGSVEAFLFPINLIKEDSMYYRWSGQSTPLRAAFFSGDTELIERLMQRGYRAQPEDLNYNFPERSIISLFVSHFPPTSDDSKWTRQLLFRSITADIVELVRDCITCVDSLEYYVESKTPLQQAVEWNKQTSIKLLIDAGADINTPAAAYRGATALQLAAMRGSINIARLLLERGADVNAPPAKFHGRTALEGASEHGRLDVTQLLLENGVRLDGAMRIHYIRAVAYASREGHIALATLLKKFGRWTDRDQEVYAREDILWENQYFVFDEENQDWYFQNAKQKWHPETETYECNSTSGSPTFPSSTHGSDSEYSLNGEESRCDLGSLENKESGSQDRSAQKPDDELGLIKQEQDVTGINISQREREDMGLLMERYLREDCRYNWDNIQDDEYGAQNPYMEAADSGFEQTMQDQGNNDDNYISWWQAEDLDMMTVAERYNSLYR</sequence>
<dbReference type="PANTHER" id="PTHR24198">
    <property type="entry name" value="ANKYRIN REPEAT AND PROTEIN KINASE DOMAIN-CONTAINING PROTEIN"/>
    <property type="match status" value="1"/>
</dbReference>
<evidence type="ECO:0000313" key="5">
    <source>
        <dbReference type="EMBL" id="KAJ3569886.1"/>
    </source>
</evidence>
<dbReference type="Proteomes" id="UP001148614">
    <property type="component" value="Unassembled WGS sequence"/>
</dbReference>
<dbReference type="PROSITE" id="PS50297">
    <property type="entry name" value="ANK_REP_REGION"/>
    <property type="match status" value="4"/>
</dbReference>
<dbReference type="InterPro" id="IPR002110">
    <property type="entry name" value="Ankyrin_rpt"/>
</dbReference>
<dbReference type="InterPro" id="IPR036770">
    <property type="entry name" value="Ankyrin_rpt-contain_sf"/>
</dbReference>
<evidence type="ECO:0000256" key="4">
    <source>
        <dbReference type="SAM" id="MobiDB-lite"/>
    </source>
</evidence>
<organism evidence="5 6">
    <name type="scientific">Xylaria arbuscula</name>
    <dbReference type="NCBI Taxonomy" id="114810"/>
    <lineage>
        <taxon>Eukaryota</taxon>
        <taxon>Fungi</taxon>
        <taxon>Dikarya</taxon>
        <taxon>Ascomycota</taxon>
        <taxon>Pezizomycotina</taxon>
        <taxon>Sordariomycetes</taxon>
        <taxon>Xylariomycetidae</taxon>
        <taxon>Xylariales</taxon>
        <taxon>Xylariaceae</taxon>
        <taxon>Xylaria</taxon>
    </lineage>
</organism>
<feature type="repeat" description="ANK" evidence="3">
    <location>
        <begin position="626"/>
        <end position="658"/>
    </location>
</feature>
<evidence type="ECO:0000256" key="1">
    <source>
        <dbReference type="ARBA" id="ARBA00022737"/>
    </source>
</evidence>
<dbReference type="Pfam" id="PF12796">
    <property type="entry name" value="Ank_2"/>
    <property type="match status" value="1"/>
</dbReference>
<dbReference type="PRINTS" id="PR01415">
    <property type="entry name" value="ANKYRIN"/>
</dbReference>
<dbReference type="AlphaFoldDB" id="A0A9W8TMN6"/>
<dbReference type="VEuPathDB" id="FungiDB:F4678DRAFT_56993"/>
<protein>
    <submittedName>
        <fullName evidence="5">Uncharacterized protein</fullName>
    </submittedName>
</protein>
<keyword evidence="2 3" id="KW-0040">ANK repeat</keyword>
<evidence type="ECO:0000313" key="6">
    <source>
        <dbReference type="Proteomes" id="UP001148614"/>
    </source>
</evidence>
<dbReference type="SUPFAM" id="SSF48403">
    <property type="entry name" value="Ankyrin repeat"/>
    <property type="match status" value="3"/>
</dbReference>
<keyword evidence="6" id="KW-1185">Reference proteome</keyword>
<accession>A0A9W8TMN6</accession>
<evidence type="ECO:0000256" key="2">
    <source>
        <dbReference type="ARBA" id="ARBA00023043"/>
    </source>
</evidence>
<feature type="compositionally biased region" description="Basic and acidic residues" evidence="4">
    <location>
        <begin position="758"/>
        <end position="784"/>
    </location>
</feature>
<dbReference type="PANTHER" id="PTHR24198:SF165">
    <property type="entry name" value="ANKYRIN REPEAT-CONTAINING PROTEIN-RELATED"/>
    <property type="match status" value="1"/>
</dbReference>
<dbReference type="SMART" id="SM00248">
    <property type="entry name" value="ANK"/>
    <property type="match status" value="12"/>
</dbReference>
<gene>
    <name evidence="5" type="ORF">NPX13_g5924</name>
</gene>
<keyword evidence="1" id="KW-0677">Repeat</keyword>
<dbReference type="EMBL" id="JANPWZ010000987">
    <property type="protein sequence ID" value="KAJ3569886.1"/>
    <property type="molecule type" value="Genomic_DNA"/>
</dbReference>
<name>A0A9W8TMN6_9PEZI</name>
<reference evidence="5" key="1">
    <citation type="submission" date="2022-07" db="EMBL/GenBank/DDBJ databases">
        <title>Genome Sequence of Xylaria arbuscula.</title>
        <authorList>
            <person name="Buettner E."/>
        </authorList>
    </citation>
    <scope>NUCLEOTIDE SEQUENCE</scope>
    <source>
        <strain evidence="5">VT107</strain>
    </source>
</reference>
<feature type="compositionally biased region" description="Low complexity" evidence="4">
    <location>
        <begin position="735"/>
        <end position="748"/>
    </location>
</feature>
<feature type="repeat" description="ANK" evidence="3">
    <location>
        <begin position="8"/>
        <end position="40"/>
    </location>
</feature>
<feature type="repeat" description="ANK" evidence="3">
    <location>
        <begin position="591"/>
        <end position="623"/>
    </location>
</feature>
<evidence type="ECO:0000256" key="3">
    <source>
        <dbReference type="PROSITE-ProRule" id="PRU00023"/>
    </source>
</evidence>
<feature type="repeat" description="ANK" evidence="3">
    <location>
        <begin position="556"/>
        <end position="588"/>
    </location>
</feature>